<protein>
    <submittedName>
        <fullName evidence="1">Uncharacterized protein</fullName>
    </submittedName>
</protein>
<accession>A0A2A9CW09</accession>
<reference evidence="1 2" key="1">
    <citation type="submission" date="2017-10" db="EMBL/GenBank/DDBJ databases">
        <title>Sequencing the genomes of 1000 actinobacteria strains.</title>
        <authorList>
            <person name="Klenk H.-P."/>
        </authorList>
    </citation>
    <scope>NUCLEOTIDE SEQUENCE [LARGE SCALE GENOMIC DNA]</scope>
    <source>
        <strain evidence="1 2">DSM 21801</strain>
    </source>
</reference>
<evidence type="ECO:0000313" key="1">
    <source>
        <dbReference type="EMBL" id="PFG18608.1"/>
    </source>
</evidence>
<sequence length="175" mass="18291">MTNPPDHTPPPTDREGTALSRRRLLSTTAWATPVIAVAAVAAPSAASSEAVADDWVGSWDEATSVLTLSGLSSTPPYGDVPFASTQTFLITAVFVDGTENTSIGWLNVIPAPGYGGFNITFTPGYGQVQISVALTTPQTHVGLQFVGLQPGVGDWIVAAGPPINLSNTVERDRTW</sequence>
<comment type="caution">
    <text evidence="1">The sequence shown here is derived from an EMBL/GenBank/DDBJ whole genome shotgun (WGS) entry which is preliminary data.</text>
</comment>
<dbReference type="EMBL" id="PDJD01000001">
    <property type="protein sequence ID" value="PFG18608.1"/>
    <property type="molecule type" value="Genomic_DNA"/>
</dbReference>
<evidence type="ECO:0000313" key="2">
    <source>
        <dbReference type="Proteomes" id="UP000224915"/>
    </source>
</evidence>
<name>A0A2A9CW09_9MICO</name>
<organism evidence="1 2">
    <name type="scientific">Serinibacter salmoneus</name>
    <dbReference type="NCBI Taxonomy" id="556530"/>
    <lineage>
        <taxon>Bacteria</taxon>
        <taxon>Bacillati</taxon>
        <taxon>Actinomycetota</taxon>
        <taxon>Actinomycetes</taxon>
        <taxon>Micrococcales</taxon>
        <taxon>Beutenbergiaceae</taxon>
        <taxon>Serinibacter</taxon>
    </lineage>
</organism>
<keyword evidence="2" id="KW-1185">Reference proteome</keyword>
<dbReference type="InterPro" id="IPR006311">
    <property type="entry name" value="TAT_signal"/>
</dbReference>
<dbReference type="Proteomes" id="UP000224915">
    <property type="component" value="Unassembled WGS sequence"/>
</dbReference>
<gene>
    <name evidence="1" type="ORF">ATL40_0149</name>
</gene>
<dbReference type="AlphaFoldDB" id="A0A2A9CW09"/>
<proteinExistence type="predicted"/>
<dbReference type="PROSITE" id="PS51318">
    <property type="entry name" value="TAT"/>
    <property type="match status" value="1"/>
</dbReference>